<dbReference type="Gene3D" id="3.30.70.3290">
    <property type="match status" value="2"/>
</dbReference>
<dbReference type="Pfam" id="PF14765">
    <property type="entry name" value="PS-DH"/>
    <property type="match status" value="1"/>
</dbReference>
<dbReference type="Gene3D" id="1.10.1200.10">
    <property type="entry name" value="ACP-like"/>
    <property type="match status" value="1"/>
</dbReference>
<evidence type="ECO:0000256" key="2">
    <source>
        <dbReference type="ARBA" id="ARBA00022553"/>
    </source>
</evidence>
<dbReference type="CDD" id="cd05195">
    <property type="entry name" value="enoyl_red"/>
    <property type="match status" value="1"/>
</dbReference>
<dbReference type="InterPro" id="IPR009081">
    <property type="entry name" value="PP-bd_ACP"/>
</dbReference>
<evidence type="ECO:0000313" key="11">
    <source>
        <dbReference type="Proteomes" id="UP001217485"/>
    </source>
</evidence>
<dbReference type="SMART" id="SM01294">
    <property type="entry name" value="PKS_PP_betabranch"/>
    <property type="match status" value="1"/>
</dbReference>
<proteinExistence type="predicted"/>
<dbReference type="InterPro" id="IPR042104">
    <property type="entry name" value="PKS_dehydratase_sf"/>
</dbReference>
<dbReference type="InterPro" id="IPR050091">
    <property type="entry name" value="PKS_NRPS_Biosynth_Enz"/>
</dbReference>
<dbReference type="InterPro" id="IPR014031">
    <property type="entry name" value="Ketoacyl_synth_C"/>
</dbReference>
<feature type="region of interest" description="N-terminal hotdog fold" evidence="5">
    <location>
        <begin position="843"/>
        <end position="966"/>
    </location>
</feature>
<feature type="domain" description="Carrier" evidence="7">
    <location>
        <begin position="1934"/>
        <end position="2012"/>
    </location>
</feature>
<dbReference type="Pfam" id="PF13602">
    <property type="entry name" value="ADH_zinc_N_2"/>
    <property type="match status" value="1"/>
</dbReference>
<dbReference type="SMART" id="SM00826">
    <property type="entry name" value="PKS_DH"/>
    <property type="match status" value="1"/>
</dbReference>
<dbReference type="InterPro" id="IPR032821">
    <property type="entry name" value="PKS_assoc"/>
</dbReference>
<dbReference type="RefSeq" id="WP_272098409.1">
    <property type="nucleotide sequence ID" value="NZ_JAQNDK010000003.1"/>
</dbReference>
<dbReference type="InterPro" id="IPR049552">
    <property type="entry name" value="PKS_DH_N"/>
</dbReference>
<dbReference type="SUPFAM" id="SSF47336">
    <property type="entry name" value="ACP-like"/>
    <property type="match status" value="1"/>
</dbReference>
<dbReference type="SUPFAM" id="SSF50129">
    <property type="entry name" value="GroES-like"/>
    <property type="match status" value="1"/>
</dbReference>
<dbReference type="PROSITE" id="PS01162">
    <property type="entry name" value="QOR_ZETA_CRYSTAL"/>
    <property type="match status" value="1"/>
</dbReference>
<evidence type="ECO:0000259" key="9">
    <source>
        <dbReference type="PROSITE" id="PS52019"/>
    </source>
</evidence>
<dbReference type="InterPro" id="IPR011032">
    <property type="entry name" value="GroES-like_sf"/>
</dbReference>
<dbReference type="SUPFAM" id="SSF51735">
    <property type="entry name" value="NAD(P)-binding Rossmann-fold domains"/>
    <property type="match status" value="3"/>
</dbReference>
<dbReference type="Pfam" id="PF21089">
    <property type="entry name" value="PKS_DH_N"/>
    <property type="match status" value="1"/>
</dbReference>
<evidence type="ECO:0000256" key="6">
    <source>
        <dbReference type="SAM" id="MobiDB-lite"/>
    </source>
</evidence>
<dbReference type="SMART" id="SM00825">
    <property type="entry name" value="PKS_KS"/>
    <property type="match status" value="2"/>
</dbReference>
<dbReference type="PANTHER" id="PTHR43775:SF37">
    <property type="entry name" value="SI:DKEY-61P9.11"/>
    <property type="match status" value="1"/>
</dbReference>
<dbReference type="PROSITE" id="PS52019">
    <property type="entry name" value="PKS_MFAS_DH"/>
    <property type="match status" value="1"/>
</dbReference>
<dbReference type="PROSITE" id="PS52004">
    <property type="entry name" value="KS3_2"/>
    <property type="match status" value="2"/>
</dbReference>
<feature type="region of interest" description="Disordered" evidence="6">
    <location>
        <begin position="1911"/>
        <end position="1933"/>
    </location>
</feature>
<dbReference type="InterPro" id="IPR020843">
    <property type="entry name" value="ER"/>
</dbReference>
<gene>
    <name evidence="10" type="ORF">POL72_26735</name>
</gene>
<evidence type="ECO:0000313" key="10">
    <source>
        <dbReference type="EMBL" id="MDC0681365.1"/>
    </source>
</evidence>
<dbReference type="InterPro" id="IPR014030">
    <property type="entry name" value="Ketoacyl_synth_N"/>
</dbReference>
<dbReference type="InterPro" id="IPR006162">
    <property type="entry name" value="Ppantetheine_attach_site"/>
</dbReference>
<dbReference type="InterPro" id="IPR001227">
    <property type="entry name" value="Ac_transferase_dom_sf"/>
</dbReference>
<evidence type="ECO:0000256" key="1">
    <source>
        <dbReference type="ARBA" id="ARBA00022450"/>
    </source>
</evidence>
<dbReference type="InterPro" id="IPR016039">
    <property type="entry name" value="Thiolase-like"/>
</dbReference>
<dbReference type="InterPro" id="IPR036291">
    <property type="entry name" value="NAD(P)-bd_dom_sf"/>
</dbReference>
<dbReference type="Pfam" id="PF00550">
    <property type="entry name" value="PP-binding"/>
    <property type="match status" value="1"/>
</dbReference>
<dbReference type="SMART" id="SM00822">
    <property type="entry name" value="PKS_KR"/>
    <property type="match status" value="1"/>
</dbReference>
<evidence type="ECO:0000256" key="3">
    <source>
        <dbReference type="ARBA" id="ARBA00022679"/>
    </source>
</evidence>
<dbReference type="Pfam" id="PF16197">
    <property type="entry name" value="KAsynt_C_assoc"/>
    <property type="match status" value="2"/>
</dbReference>
<dbReference type="Pfam" id="PF08659">
    <property type="entry name" value="KR"/>
    <property type="match status" value="1"/>
</dbReference>
<dbReference type="InterPro" id="IPR049900">
    <property type="entry name" value="PKS_mFAS_DH"/>
</dbReference>
<evidence type="ECO:0000259" key="7">
    <source>
        <dbReference type="PROSITE" id="PS50075"/>
    </source>
</evidence>
<dbReference type="SMART" id="SM00829">
    <property type="entry name" value="PKS_ER"/>
    <property type="match status" value="1"/>
</dbReference>
<organism evidence="10 11">
    <name type="scientific">Sorangium atrum</name>
    <dbReference type="NCBI Taxonomy" id="2995308"/>
    <lineage>
        <taxon>Bacteria</taxon>
        <taxon>Pseudomonadati</taxon>
        <taxon>Myxococcota</taxon>
        <taxon>Polyangia</taxon>
        <taxon>Polyangiales</taxon>
        <taxon>Polyangiaceae</taxon>
        <taxon>Sorangium</taxon>
    </lineage>
</organism>
<dbReference type="InterPro" id="IPR013154">
    <property type="entry name" value="ADH-like_N"/>
</dbReference>
<feature type="domain" description="Ketosynthase family 3 (KS3)" evidence="8">
    <location>
        <begin position="2043"/>
        <end position="2467"/>
    </location>
</feature>
<dbReference type="InterPro" id="IPR057326">
    <property type="entry name" value="KR_dom"/>
</dbReference>
<dbReference type="Pfam" id="PF00698">
    <property type="entry name" value="Acyl_transf_1"/>
    <property type="match status" value="1"/>
</dbReference>
<evidence type="ECO:0000256" key="4">
    <source>
        <dbReference type="ARBA" id="ARBA00023268"/>
    </source>
</evidence>
<dbReference type="InterPro" id="IPR049551">
    <property type="entry name" value="PKS_DH_C"/>
</dbReference>
<dbReference type="SMART" id="SM00823">
    <property type="entry name" value="PKS_PP"/>
    <property type="match status" value="1"/>
</dbReference>
<dbReference type="InterPro" id="IPR016035">
    <property type="entry name" value="Acyl_Trfase/lysoPLipase"/>
</dbReference>
<evidence type="ECO:0000256" key="5">
    <source>
        <dbReference type="PROSITE-ProRule" id="PRU01363"/>
    </source>
</evidence>
<keyword evidence="2" id="KW-0597">Phosphoprotein</keyword>
<dbReference type="CDD" id="cd08955">
    <property type="entry name" value="KR_2_FAS_SDR_x"/>
    <property type="match status" value="1"/>
</dbReference>
<comment type="caution">
    <text evidence="10">The sequence shown here is derived from an EMBL/GenBank/DDBJ whole genome shotgun (WGS) entry which is preliminary data.</text>
</comment>
<dbReference type="InterPro" id="IPR013968">
    <property type="entry name" value="PKS_KR"/>
</dbReference>
<feature type="region of interest" description="C-terminal hotdog fold" evidence="5">
    <location>
        <begin position="980"/>
        <end position="1125"/>
    </location>
</feature>
<dbReference type="Pfam" id="PF08240">
    <property type="entry name" value="ADH_N"/>
    <property type="match status" value="1"/>
</dbReference>
<dbReference type="CDD" id="cd00833">
    <property type="entry name" value="PKS"/>
    <property type="match status" value="2"/>
</dbReference>
<feature type="domain" description="PKS/mFAS DH" evidence="9">
    <location>
        <begin position="843"/>
        <end position="1125"/>
    </location>
</feature>
<dbReference type="Gene3D" id="3.10.129.110">
    <property type="entry name" value="Polyketide synthase dehydratase"/>
    <property type="match status" value="1"/>
</dbReference>
<feature type="domain" description="Ketosynthase family 3 (KS3)" evidence="8">
    <location>
        <begin position="34"/>
        <end position="452"/>
    </location>
</feature>
<dbReference type="Pfam" id="PF02801">
    <property type="entry name" value="Ketoacyl-synt_C"/>
    <property type="match status" value="2"/>
</dbReference>
<keyword evidence="3" id="KW-0808">Transferase</keyword>
<feature type="active site" description="Proton donor; for dehydratase activity" evidence="5">
    <location>
        <position position="1041"/>
    </location>
</feature>
<dbReference type="SMART" id="SM00827">
    <property type="entry name" value="PKS_AT"/>
    <property type="match status" value="1"/>
</dbReference>
<name>A0ABT5C4L4_9BACT</name>
<dbReference type="Gene3D" id="3.40.366.10">
    <property type="entry name" value="Malonyl-Coenzyme A Acyl Carrier Protein, domain 2"/>
    <property type="match status" value="2"/>
</dbReference>
<dbReference type="SUPFAM" id="SSF52151">
    <property type="entry name" value="FabD/lysophospholipase-like"/>
    <property type="match status" value="1"/>
</dbReference>
<dbReference type="Pfam" id="PF00109">
    <property type="entry name" value="ketoacyl-synt"/>
    <property type="match status" value="2"/>
</dbReference>
<protein>
    <submittedName>
        <fullName evidence="10">SDR family NAD(P)-dependent oxidoreductase</fullName>
    </submittedName>
</protein>
<dbReference type="InterPro" id="IPR036736">
    <property type="entry name" value="ACP-like_sf"/>
</dbReference>
<dbReference type="InterPro" id="IPR020807">
    <property type="entry name" value="PKS_DH"/>
</dbReference>
<keyword evidence="4" id="KW-0511">Multifunctional enzyme</keyword>
<keyword evidence="1" id="KW-0596">Phosphopantetheine</keyword>
<dbReference type="Gene3D" id="3.40.50.720">
    <property type="entry name" value="NAD(P)-binding Rossmann-like Domain"/>
    <property type="match status" value="3"/>
</dbReference>
<dbReference type="Proteomes" id="UP001217485">
    <property type="component" value="Unassembled WGS sequence"/>
</dbReference>
<sequence>MTQGTGTGLSQLDRAQIALMKAQHGLEMLDRIRSEPIAIVGMACRYPGGVNTLSSYWDLLSRRVDAISETRARWPDAAAGAAPEVRWAGLLDSVDAFDAELFHIAPREAVKLDPQQRLLLELTWEALEDAGYAPDGLVGAPAGVFVGISSADYAQLLTAAPPADVDAYNGTGNSSSFAAGRVSYVFGFQGPSVAIDTVCSSSLVATHLACQSLRTQECDLALAAGVNLILSPRSMDILVPLKALSPDGRCKTFDARANGFVRGEGCGVLVLKRLSDALRDGDCIWGLIRGSAVNQDGSSTALTAPNMLAQQQLLRRALAQAKLSPSDIGYIEAHGTGTSLGDPIEVEALSSVFGAARADGSSCALGSVKTNIGHLEAAAGVAGLMKSVLALHHECIPAHLHLRALNPRMSLEGTPFVIPTSELAWPRGAKPRRAGVSSFGMSGTNAHVVLEEAPSRPASAKPEVERPVHVIPVSANTAEALRALAGKYAQKLAETEDRLEDIAHTAGAGRSRLPERLAVVARTKQQAQERLEAFARGETAAECARGRADRSKPAKIGFFFADGGAHYAGMGRSLYETEPVFRQALDRCDAEMKRIAGRSLLGVMLGGGASGGALDGAEDTLPALFALQFALCELWRSWGAMPDAVMGHGAGEYAAACAADVLTMEEGLQLIIERSRSSQAEPTSGPSDKAAQATFKAPSILFIPHEAGLMARLEPARAESWRRAVGEAIAAERGVEVLRAKGIDVFLEVGPHPARFGESAARVEDAAECAWLPSLCQGRGEWETMLSSLGELFVRGAGVDWKRFDAPYARRRVRLPTYTFQRTRYWFESKSRPQNRRGQETGHELLGEQVALGGEGALFENRLSPRDDHYLADHRVLGKVVVPAAGLLEMMSAAGAKVTGAKVRVDDLLVLAPLVLDDQAGRDAQVVVAEPVEGRRSVKIYSRKASGDGAWTLHVSGVLSELGGAGAAPVDLAGLRARCAEPQDVDAAYAAFERQGLGLGESFRGMEALWAAPGEMLARVRLPTRCAKQAPEYGIHPVLLDTALQVLASIVMRGAAEDRLYLPFGAAGYAQRTDAAERGWVHARLTSDPRREVVTGDVQILDDEGRVVAEVAGLQCKEAPSHALQRASGSITEQAIYRLEWVESAPQVEVPPVRGRWLILADHEEPAEPLVRELCARGGEGRFATWPEAKRELEAGGAFEGVVRIWERANGEGSPADRAESRAVGALELTQALVRSGRVKRLLCVTQGAQPVAPGDAVDMASSALWGLGRAVFQEHPELSCRLIDVDELAGGLWREVVSGDAENQVALRSGKRWVARLVKAPREPDTFSPETPNCRLESSKRGLLESLRWAPTSRRAPGPGEVEIEVRAAGLNFRDVLNALGMYPGDAGLLGGDCAGVVAAVGEGVQHVAVGDAVMGLVPGSFGRYVTVDARQVIRRPPEWTWEQAASIPTVFLTAWYALRELADLRAGERILVHAAAGGVGMAAMQLARWMGAEVLATASASKHEVLRAMGVETIADSRSLDYAEAWSRTKRPGGVDVVLNALAGDHVDKSLSLLSPGGRFLEMGKTDVRSVSDVASKHPGVLYRAFDLLEAGPARIQEMLTQILAGFAGGRLRPLPVTSFEMRQAQAAFRFMAQARHVGKIVLRAPGLETKRPDATALITGGLGGLGLLVARWLIEKQGIAHLVLVGRKAPSPAQLAKVEELRALGARVTVAQADVADRAQVETLMSSLGRESLRGVIHAAGVLEDGILMQQNRRRFAQVFTPKAQGAWNLHEATRGLPLDFFVLFSSAAAMLGSAGQSNYAAANSFLDGLAHHRRTQGLCGLSLNWGAWLGAGMAASLGQPDRVRLARLGVGSHTPAEGLALLEDAWLRSDPQLGLFKLDLPVSAQAAAADEVPPLWRSLIVQTGAPPRRAAPSSSASSPIARLASLSPAEQRSEIESTLRQEVAKVLSLPTSSAVPLATPLKELGLDSLMAVELRNMLTAHIGQTLPVTLAFDFPTVKQMTDYLLTEHLAKPSEHPAPVDAPAALAKIPARRGIPVGSDEPIAIVGMACRFPGSDNPRAFWEALIAGRDCTSEIPSSRWDVARYYDARPGTPGKMISRRGGFLSKVTGFDADFFGIAGIEAEAMDPQQRFLLTVAWEAMESARLSPRRLAGSKTGVFAGLCNFDYARLLFTHALSVSPYAGTGGSLAIAANRLSYFFDLRGPSLTVDTACSSSLVAAHLACQSLRTGESDLALVGGANLILAPEVSIALSQAGMLAPDGRCKAFDAAADGFARGEGCAVVVLKRLSDALRDHDRIVATLVGSAVNQDGRSNGLTAPNGPAQQAVVEQALEDAGVTPSDVGFVEAHGSGTPLGDPIEFNALRKVLDRRRTPDSRCWIGSVKTNIGHLEGAAGIAGLMKAALAVHHGTIPPHLHVRTLNPHLDSADGRFAVPTACEPWPASGARRIAGVSSFGFGGTNAHVLVAQHGNP</sequence>
<dbReference type="SUPFAM" id="SSF53901">
    <property type="entry name" value="Thiolase-like"/>
    <property type="match status" value="2"/>
</dbReference>
<feature type="active site" description="Proton acceptor; for dehydratase activity" evidence="5">
    <location>
        <position position="874"/>
    </location>
</feature>
<dbReference type="Gene3D" id="3.90.180.10">
    <property type="entry name" value="Medium-chain alcohol dehydrogenases, catalytic domain"/>
    <property type="match status" value="1"/>
</dbReference>
<keyword evidence="11" id="KW-1185">Reference proteome</keyword>
<dbReference type="Gene3D" id="3.40.47.10">
    <property type="match status" value="2"/>
</dbReference>
<dbReference type="InterPro" id="IPR002364">
    <property type="entry name" value="Quin_OxRdtase/zeta-crystal_CS"/>
</dbReference>
<evidence type="ECO:0000259" key="8">
    <source>
        <dbReference type="PROSITE" id="PS52004"/>
    </source>
</evidence>
<dbReference type="PROSITE" id="PS00012">
    <property type="entry name" value="PHOSPHOPANTETHEINE"/>
    <property type="match status" value="1"/>
</dbReference>
<dbReference type="PROSITE" id="PS50075">
    <property type="entry name" value="CARRIER"/>
    <property type="match status" value="1"/>
</dbReference>
<dbReference type="EMBL" id="JAQNDK010000003">
    <property type="protein sequence ID" value="MDC0681365.1"/>
    <property type="molecule type" value="Genomic_DNA"/>
</dbReference>
<dbReference type="InterPro" id="IPR020806">
    <property type="entry name" value="PKS_PP-bd"/>
</dbReference>
<accession>A0ABT5C4L4</accession>
<dbReference type="InterPro" id="IPR014043">
    <property type="entry name" value="Acyl_transferase_dom"/>
</dbReference>
<dbReference type="PANTHER" id="PTHR43775">
    <property type="entry name" value="FATTY ACID SYNTHASE"/>
    <property type="match status" value="1"/>
</dbReference>
<dbReference type="InterPro" id="IPR020841">
    <property type="entry name" value="PKS_Beta-ketoAc_synthase_dom"/>
</dbReference>
<reference evidence="10 11" key="1">
    <citation type="submission" date="2023-01" db="EMBL/GenBank/DDBJ databases">
        <title>Minimal conservation of predation-associated metabolite biosynthetic gene clusters underscores biosynthetic potential of Myxococcota including descriptions for ten novel species: Archangium lansinium sp. nov., Myxococcus landrumus sp. nov., Nannocystis bai.</title>
        <authorList>
            <person name="Ahearne A."/>
            <person name="Stevens C."/>
            <person name="Dowd S."/>
        </authorList>
    </citation>
    <scope>NUCLEOTIDE SEQUENCE [LARGE SCALE GENOMIC DNA]</scope>
    <source>
        <strain evidence="10 11">WIWO2</strain>
    </source>
</reference>